<sequence length="98" mass="11531">MESFIPLVLISILIFLQIKKFRDMCKYLSFTYPEEWGKLSRNSLGGSQWSVTNANLSESFKTGFFSTVADEKIRQFKRFRLLNMFLMGAVILLHFIFF</sequence>
<dbReference type="Proteomes" id="UP000509458">
    <property type="component" value="Chromosome"/>
</dbReference>
<proteinExistence type="predicted"/>
<protein>
    <submittedName>
        <fullName evidence="2">Uncharacterized protein</fullName>
    </submittedName>
</protein>
<reference evidence="2 3" key="1">
    <citation type="submission" date="2020-06" db="EMBL/GenBank/DDBJ databases">
        <authorList>
            <person name="Duchaud E."/>
        </authorList>
    </citation>
    <scope>NUCLEOTIDE SEQUENCE [LARGE SCALE GENOMIC DNA]</scope>
    <source>
        <strain evidence="2">Alteromonas fortis</strain>
    </source>
</reference>
<evidence type="ECO:0000256" key="1">
    <source>
        <dbReference type="SAM" id="Phobius"/>
    </source>
</evidence>
<accession>A0A6T9Y0J3</accession>
<keyword evidence="1" id="KW-0812">Transmembrane</keyword>
<organism evidence="2 3">
    <name type="scientific">Alteromonas macleodii</name>
    <name type="common">Pseudoalteromonas macleodii</name>
    <dbReference type="NCBI Taxonomy" id="28108"/>
    <lineage>
        <taxon>Bacteria</taxon>
        <taxon>Pseudomonadati</taxon>
        <taxon>Pseudomonadota</taxon>
        <taxon>Gammaproteobacteria</taxon>
        <taxon>Alteromonadales</taxon>
        <taxon>Alteromonadaceae</taxon>
        <taxon>Alteromonas/Salinimonas group</taxon>
        <taxon>Alteromonas</taxon>
    </lineage>
</organism>
<name>A0A6T9Y0J3_ALTMA</name>
<feature type="transmembrane region" description="Helical" evidence="1">
    <location>
        <begin position="81"/>
        <end position="97"/>
    </location>
</feature>
<keyword evidence="1" id="KW-0472">Membrane</keyword>
<dbReference type="EMBL" id="LR812090">
    <property type="protein sequence ID" value="CAB9494212.1"/>
    <property type="molecule type" value="Genomic_DNA"/>
</dbReference>
<evidence type="ECO:0000313" key="3">
    <source>
        <dbReference type="Proteomes" id="UP000509458"/>
    </source>
</evidence>
<evidence type="ECO:0000313" key="2">
    <source>
        <dbReference type="EMBL" id="CAB9494212.1"/>
    </source>
</evidence>
<dbReference type="AlphaFoldDB" id="A0A6T9Y0J3"/>
<keyword evidence="1" id="KW-1133">Transmembrane helix</keyword>
<gene>
    <name evidence="2" type="ORF">ALFOR1_31175</name>
</gene>